<dbReference type="InterPro" id="IPR017937">
    <property type="entry name" value="Thioredoxin_CS"/>
</dbReference>
<evidence type="ECO:0000256" key="4">
    <source>
        <dbReference type="ARBA" id="ARBA00023284"/>
    </source>
</evidence>
<dbReference type="EMBL" id="CP040428">
    <property type="protein sequence ID" value="QCT19739.1"/>
    <property type="molecule type" value="Genomic_DNA"/>
</dbReference>
<dbReference type="Proteomes" id="UP000302163">
    <property type="component" value="Chromosome"/>
</dbReference>
<dbReference type="AlphaFoldDB" id="A0A4P8YGH4"/>
<dbReference type="PANTHER" id="PTHR13887:SF14">
    <property type="entry name" value="DISULFIDE BOND FORMATION PROTEIN D"/>
    <property type="match status" value="1"/>
</dbReference>
<protein>
    <submittedName>
        <fullName evidence="7">DsbA family protein</fullName>
    </submittedName>
</protein>
<dbReference type="GO" id="GO:0015036">
    <property type="term" value="F:disulfide oxidoreductase activity"/>
    <property type="evidence" value="ECO:0007669"/>
    <property type="project" value="UniProtKB-ARBA"/>
</dbReference>
<keyword evidence="1 5" id="KW-0732">Signal</keyword>
<dbReference type="OrthoDB" id="9780340at2"/>
<dbReference type="KEGG" id="izh:FEM41_08770"/>
<evidence type="ECO:0000256" key="3">
    <source>
        <dbReference type="ARBA" id="ARBA00023157"/>
    </source>
</evidence>
<dbReference type="RefSeq" id="WP_138095616.1">
    <property type="nucleotide sequence ID" value="NZ_CP040428.1"/>
</dbReference>
<dbReference type="PROSITE" id="PS00194">
    <property type="entry name" value="THIOREDOXIN_1"/>
    <property type="match status" value="1"/>
</dbReference>
<keyword evidence="4" id="KW-0676">Redox-active center</keyword>
<dbReference type="SUPFAM" id="SSF52833">
    <property type="entry name" value="Thioredoxin-like"/>
    <property type="match status" value="1"/>
</dbReference>
<sequence>MRVLSFILLFCLAPLSVAAPFTPEQEARIKALVRETMVSEPDILGQSLDAWQQKGSQDRIQSVLSSQKEALYHDDASPSMGAEKPLLTLVTFTDYNCPYCKRFDPELDRIVKNNPQVRLIIKLIPFRGESSITSAREALTVWRKDPQHFWALHQKLMAKKGYHDDASIRTAFQKSGAMAVEPDKQSEDTLRTNLKLAEALGVQGTPATLVGDTMLSGAVPREDLEALVKEQLAKARGG</sequence>
<keyword evidence="3" id="KW-1015">Disulfide bond</keyword>
<evidence type="ECO:0000256" key="2">
    <source>
        <dbReference type="ARBA" id="ARBA00023002"/>
    </source>
</evidence>
<name>A0A4P8YGH4_9ENTR</name>
<evidence type="ECO:0000313" key="8">
    <source>
        <dbReference type="Proteomes" id="UP000302163"/>
    </source>
</evidence>
<dbReference type="Gene3D" id="3.40.30.10">
    <property type="entry name" value="Glutaredoxin"/>
    <property type="match status" value="1"/>
</dbReference>
<dbReference type="Pfam" id="PF01323">
    <property type="entry name" value="DSBA"/>
    <property type="match status" value="1"/>
</dbReference>
<organism evidence="7 8">
    <name type="scientific">Jejubacter calystegiae</name>
    <dbReference type="NCBI Taxonomy" id="2579935"/>
    <lineage>
        <taxon>Bacteria</taxon>
        <taxon>Pseudomonadati</taxon>
        <taxon>Pseudomonadota</taxon>
        <taxon>Gammaproteobacteria</taxon>
        <taxon>Enterobacterales</taxon>
        <taxon>Enterobacteriaceae</taxon>
        <taxon>Jejubacter</taxon>
    </lineage>
</organism>
<feature type="chain" id="PRO_5020531120" evidence="5">
    <location>
        <begin position="19"/>
        <end position="238"/>
    </location>
</feature>
<evidence type="ECO:0000313" key="7">
    <source>
        <dbReference type="EMBL" id="QCT19739.1"/>
    </source>
</evidence>
<dbReference type="PANTHER" id="PTHR13887">
    <property type="entry name" value="GLUTATHIONE S-TRANSFERASE KAPPA"/>
    <property type="match status" value="1"/>
</dbReference>
<dbReference type="InterPro" id="IPR001853">
    <property type="entry name" value="DSBA-like_thioredoxin_dom"/>
</dbReference>
<accession>A0A4P8YGH4</accession>
<dbReference type="InterPro" id="IPR036249">
    <property type="entry name" value="Thioredoxin-like_sf"/>
</dbReference>
<feature type="domain" description="Thioredoxin" evidence="6">
    <location>
        <begin position="29"/>
        <end position="233"/>
    </location>
</feature>
<dbReference type="PROSITE" id="PS51352">
    <property type="entry name" value="THIOREDOXIN_2"/>
    <property type="match status" value="1"/>
</dbReference>
<dbReference type="InterPro" id="IPR013766">
    <property type="entry name" value="Thioredoxin_domain"/>
</dbReference>
<keyword evidence="8" id="KW-1185">Reference proteome</keyword>
<keyword evidence="2" id="KW-0560">Oxidoreductase</keyword>
<evidence type="ECO:0000259" key="6">
    <source>
        <dbReference type="PROSITE" id="PS51352"/>
    </source>
</evidence>
<gene>
    <name evidence="7" type="ORF">FEM41_08770</name>
</gene>
<proteinExistence type="predicted"/>
<evidence type="ECO:0000256" key="1">
    <source>
        <dbReference type="ARBA" id="ARBA00022729"/>
    </source>
</evidence>
<evidence type="ECO:0000256" key="5">
    <source>
        <dbReference type="SAM" id="SignalP"/>
    </source>
</evidence>
<reference evidence="7 8" key="1">
    <citation type="submission" date="2019-05" db="EMBL/GenBank/DDBJ databases">
        <title>Complete genome sequence of Izhakiella calystegiae KSNA2, an endophyte isolated from beach morning glory (Calystegia soldanella).</title>
        <authorList>
            <person name="Jiang L."/>
            <person name="Jeong J.C."/>
            <person name="Kim C.Y."/>
            <person name="Kim D.H."/>
            <person name="Kim S.W."/>
            <person name="Lee j."/>
        </authorList>
    </citation>
    <scope>NUCLEOTIDE SEQUENCE [LARGE SCALE GENOMIC DNA]</scope>
    <source>
        <strain evidence="7 8">KSNA2</strain>
    </source>
</reference>
<dbReference type="CDD" id="cd03023">
    <property type="entry name" value="DsbA_Com1_like"/>
    <property type="match status" value="1"/>
</dbReference>
<feature type="signal peptide" evidence="5">
    <location>
        <begin position="1"/>
        <end position="18"/>
    </location>
</feature>